<sequence length="286" mass="28789">MTNPRRTAGTAALLLACALGAAACGSSAPPAPAPVPASTGPTATGPETNTVFTTDRPLDSGELTLAAEQLRHRAELLGLPNPRVKAGDGTLTLTTAGPVADRLAALTHRAALEIRPVLAAVVDATPAPADAPDRWRDRLAALDCAAPAAQAAPGTELLACDRADPSGVRSKLALGPIAVQGSEIADSSAAADTNGAGWQVRVHFTPAGGTAFADLTGRIAQLQEPENQLAILVDGYVLSHPFVVEAITGGQAAVTGAFTKEQAEELAAQLATQALPADLHPVGATP</sequence>
<feature type="compositionally biased region" description="Low complexity" evidence="1">
    <location>
        <begin position="36"/>
        <end position="46"/>
    </location>
</feature>
<keyword evidence="5" id="KW-1185">Reference proteome</keyword>
<gene>
    <name evidence="4" type="ORF">GCM10009759_42170</name>
</gene>
<keyword evidence="2" id="KW-0732">Signal</keyword>
<dbReference type="InterPro" id="IPR054384">
    <property type="entry name" value="SecDF_P1_head"/>
</dbReference>
<dbReference type="RefSeq" id="WP_344553966.1">
    <property type="nucleotide sequence ID" value="NZ_BAAANS010000028.1"/>
</dbReference>
<dbReference type="EMBL" id="BAAANS010000028">
    <property type="protein sequence ID" value="GAA2105254.1"/>
    <property type="molecule type" value="Genomic_DNA"/>
</dbReference>
<evidence type="ECO:0000256" key="2">
    <source>
        <dbReference type="SAM" id="SignalP"/>
    </source>
</evidence>
<feature type="region of interest" description="Disordered" evidence="1">
    <location>
        <begin position="27"/>
        <end position="49"/>
    </location>
</feature>
<dbReference type="Gene3D" id="3.30.70.3400">
    <property type="match status" value="1"/>
</dbReference>
<dbReference type="PROSITE" id="PS51257">
    <property type="entry name" value="PROKAR_LIPOPROTEIN"/>
    <property type="match status" value="1"/>
</dbReference>
<accession>A0ABP5IU66</accession>
<dbReference type="InterPro" id="IPR006311">
    <property type="entry name" value="TAT_signal"/>
</dbReference>
<name>A0ABP5IU66_9ACTN</name>
<dbReference type="Proteomes" id="UP001500897">
    <property type="component" value="Unassembled WGS sequence"/>
</dbReference>
<feature type="signal peptide" evidence="2">
    <location>
        <begin position="1"/>
        <end position="23"/>
    </location>
</feature>
<organism evidence="4 5">
    <name type="scientific">Kitasatospora saccharophila</name>
    <dbReference type="NCBI Taxonomy" id="407973"/>
    <lineage>
        <taxon>Bacteria</taxon>
        <taxon>Bacillati</taxon>
        <taxon>Actinomycetota</taxon>
        <taxon>Actinomycetes</taxon>
        <taxon>Kitasatosporales</taxon>
        <taxon>Streptomycetaceae</taxon>
        <taxon>Kitasatospora</taxon>
    </lineage>
</organism>
<evidence type="ECO:0000259" key="3">
    <source>
        <dbReference type="Pfam" id="PF22599"/>
    </source>
</evidence>
<evidence type="ECO:0000313" key="5">
    <source>
        <dbReference type="Proteomes" id="UP001500897"/>
    </source>
</evidence>
<evidence type="ECO:0000256" key="1">
    <source>
        <dbReference type="SAM" id="MobiDB-lite"/>
    </source>
</evidence>
<protein>
    <recommendedName>
        <fullName evidence="3">SecDF P1 head subdomain domain-containing protein</fullName>
    </recommendedName>
</protein>
<dbReference type="PROSITE" id="PS51318">
    <property type="entry name" value="TAT"/>
    <property type="match status" value="1"/>
</dbReference>
<reference evidence="5" key="1">
    <citation type="journal article" date="2019" name="Int. J. Syst. Evol. Microbiol.">
        <title>The Global Catalogue of Microorganisms (GCM) 10K type strain sequencing project: providing services to taxonomists for standard genome sequencing and annotation.</title>
        <authorList>
            <consortium name="The Broad Institute Genomics Platform"/>
            <consortium name="The Broad Institute Genome Sequencing Center for Infectious Disease"/>
            <person name="Wu L."/>
            <person name="Ma J."/>
        </authorList>
    </citation>
    <scope>NUCLEOTIDE SEQUENCE [LARGE SCALE GENOMIC DNA]</scope>
    <source>
        <strain evidence="5">JCM 14559</strain>
    </source>
</reference>
<dbReference type="Pfam" id="PF22599">
    <property type="entry name" value="SecDF_P1_head"/>
    <property type="match status" value="1"/>
</dbReference>
<comment type="caution">
    <text evidence="4">The sequence shown here is derived from an EMBL/GenBank/DDBJ whole genome shotgun (WGS) entry which is preliminary data.</text>
</comment>
<evidence type="ECO:0000313" key="4">
    <source>
        <dbReference type="EMBL" id="GAA2105254.1"/>
    </source>
</evidence>
<dbReference type="Gene3D" id="3.30.1360.200">
    <property type="match status" value="1"/>
</dbReference>
<proteinExistence type="predicted"/>
<feature type="chain" id="PRO_5046533876" description="SecDF P1 head subdomain domain-containing protein" evidence="2">
    <location>
        <begin position="24"/>
        <end position="286"/>
    </location>
</feature>
<feature type="domain" description="SecDF P1 head subdomain" evidence="3">
    <location>
        <begin position="176"/>
        <end position="277"/>
    </location>
</feature>